<evidence type="ECO:0000259" key="1">
    <source>
        <dbReference type="Pfam" id="PF13860"/>
    </source>
</evidence>
<dbReference type="InterPro" id="IPR025965">
    <property type="entry name" value="FlgD/Vpr_Ig-like"/>
</dbReference>
<dbReference type="InterPro" id="IPR026444">
    <property type="entry name" value="Secre_tail"/>
</dbReference>
<reference evidence="2" key="1">
    <citation type="submission" date="2018-05" db="EMBL/GenBank/DDBJ databases">
        <authorList>
            <person name="Lanie J.A."/>
            <person name="Ng W.-L."/>
            <person name="Kazmierczak K.M."/>
            <person name="Andrzejewski T.M."/>
            <person name="Davidsen T.M."/>
            <person name="Wayne K.J."/>
            <person name="Tettelin H."/>
            <person name="Glass J.I."/>
            <person name="Rusch D."/>
            <person name="Podicherti R."/>
            <person name="Tsui H.-C.T."/>
            <person name="Winkler M.E."/>
        </authorList>
    </citation>
    <scope>NUCLEOTIDE SEQUENCE</scope>
</reference>
<dbReference type="Gene3D" id="2.60.40.4070">
    <property type="match status" value="1"/>
</dbReference>
<evidence type="ECO:0000313" key="2">
    <source>
        <dbReference type="EMBL" id="SVA97750.1"/>
    </source>
</evidence>
<accession>A0A382A8D1</accession>
<sequence length="80" mass="8837">NPYTTIKYELTHDADVSLMIYNSLGEVVQALVNHNQPSGRHDAVWNGESTMNSVVPSGIYIYQLTVDGVISGTRKMVLVK</sequence>
<organism evidence="2">
    <name type="scientific">marine metagenome</name>
    <dbReference type="NCBI Taxonomy" id="408172"/>
    <lineage>
        <taxon>unclassified sequences</taxon>
        <taxon>metagenomes</taxon>
        <taxon>ecological metagenomes</taxon>
    </lineage>
</organism>
<dbReference type="NCBIfam" id="TIGR04183">
    <property type="entry name" value="Por_Secre_tail"/>
    <property type="match status" value="1"/>
</dbReference>
<dbReference type="AlphaFoldDB" id="A0A382A8D1"/>
<gene>
    <name evidence="2" type="ORF">METZ01_LOCUS150604</name>
</gene>
<feature type="non-terminal residue" evidence="2">
    <location>
        <position position="1"/>
    </location>
</feature>
<proteinExistence type="predicted"/>
<name>A0A382A8D1_9ZZZZ</name>
<protein>
    <recommendedName>
        <fullName evidence="1">FlgD/Vpr Ig-like domain-containing protein</fullName>
    </recommendedName>
</protein>
<dbReference type="Pfam" id="PF13860">
    <property type="entry name" value="FlgD_ig"/>
    <property type="match status" value="1"/>
</dbReference>
<feature type="domain" description="FlgD/Vpr Ig-like" evidence="1">
    <location>
        <begin position="4"/>
        <end position="65"/>
    </location>
</feature>
<dbReference type="EMBL" id="UINC01024333">
    <property type="protein sequence ID" value="SVA97750.1"/>
    <property type="molecule type" value="Genomic_DNA"/>
</dbReference>